<dbReference type="EMBL" id="JAOCKX010000005">
    <property type="protein sequence ID" value="MDH2130590.1"/>
    <property type="molecule type" value="Genomic_DNA"/>
</dbReference>
<reference evidence="2" key="1">
    <citation type="submission" date="2022-09" db="EMBL/GenBank/DDBJ databases">
        <title>Intensive care unit water sources are persistently colonized with multi-drug resistant bacteria and are the site of extensive horizontal gene transfer of antibiotic resistance genes.</title>
        <authorList>
            <person name="Diorio-Toth L."/>
        </authorList>
    </citation>
    <scope>NUCLEOTIDE SEQUENCE</scope>
    <source>
        <strain evidence="2">GD03659</strain>
    </source>
</reference>
<proteinExistence type="predicted"/>
<evidence type="ECO:0000313" key="3">
    <source>
        <dbReference type="Proteomes" id="UP001162318"/>
    </source>
</evidence>
<accession>A0AA43B9X0</accession>
<dbReference type="Proteomes" id="UP001162318">
    <property type="component" value="Unassembled WGS sequence"/>
</dbReference>
<dbReference type="AlphaFoldDB" id="A0AA43B9X0"/>
<gene>
    <name evidence="2" type="ORF">N5J77_05595</name>
</gene>
<dbReference type="RefSeq" id="WP_159078593.1">
    <property type="nucleotide sequence ID" value="NZ_CP020925.1"/>
</dbReference>
<sequence length="46" mass="4660">MIARSPTFVTPALSRGPASSLPSRGKKAGCRIKSGMTGVGEVAVTK</sequence>
<protein>
    <submittedName>
        <fullName evidence="2">Uncharacterized protein</fullName>
    </submittedName>
</protein>
<comment type="caution">
    <text evidence="2">The sequence shown here is derived from an EMBL/GenBank/DDBJ whole genome shotgun (WGS) entry which is preliminary data.</text>
</comment>
<feature type="region of interest" description="Disordered" evidence="1">
    <location>
        <begin position="1"/>
        <end position="32"/>
    </location>
</feature>
<dbReference type="GeneID" id="57780343"/>
<name>A0AA43B9X0_SPHYA</name>
<evidence type="ECO:0000256" key="1">
    <source>
        <dbReference type="SAM" id="MobiDB-lite"/>
    </source>
</evidence>
<evidence type="ECO:0000313" key="2">
    <source>
        <dbReference type="EMBL" id="MDH2130590.1"/>
    </source>
</evidence>
<organism evidence="2 3">
    <name type="scientific">Sphingobium yanoikuyae</name>
    <name type="common">Sphingomonas yanoikuyae</name>
    <dbReference type="NCBI Taxonomy" id="13690"/>
    <lineage>
        <taxon>Bacteria</taxon>
        <taxon>Pseudomonadati</taxon>
        <taxon>Pseudomonadota</taxon>
        <taxon>Alphaproteobacteria</taxon>
        <taxon>Sphingomonadales</taxon>
        <taxon>Sphingomonadaceae</taxon>
        <taxon>Sphingobium</taxon>
    </lineage>
</organism>